<keyword evidence="2" id="KW-0677">Repeat</keyword>
<dbReference type="InterPro" id="IPR002885">
    <property type="entry name" value="PPR_rpt"/>
</dbReference>
<dbReference type="InterPro" id="IPR046960">
    <property type="entry name" value="PPR_At4g14850-like_plant"/>
</dbReference>
<comment type="similarity">
    <text evidence="1">Belongs to the PPR family. PCMP-H subfamily.</text>
</comment>
<name>A0A9Q0J223_9ROSI</name>
<feature type="repeat" description="PPR" evidence="3">
    <location>
        <begin position="91"/>
        <end position="125"/>
    </location>
</feature>
<keyword evidence="5" id="KW-1185">Reference proteome</keyword>
<protein>
    <recommendedName>
        <fullName evidence="6">Pentacotripeptide-repeat region of PRORP domain-containing protein</fullName>
    </recommendedName>
</protein>
<dbReference type="Gene3D" id="1.25.40.10">
    <property type="entry name" value="Tetratricopeptide repeat domain"/>
    <property type="match status" value="4"/>
</dbReference>
<evidence type="ECO:0008006" key="6">
    <source>
        <dbReference type="Google" id="ProtNLM"/>
    </source>
</evidence>
<dbReference type="Pfam" id="PF13041">
    <property type="entry name" value="PPR_2"/>
    <property type="match status" value="1"/>
</dbReference>
<gene>
    <name evidence="4" type="ORF">Tsubulata_037483</name>
</gene>
<feature type="repeat" description="PPR" evidence="3">
    <location>
        <begin position="225"/>
        <end position="259"/>
    </location>
</feature>
<evidence type="ECO:0000256" key="3">
    <source>
        <dbReference type="PROSITE-ProRule" id="PRU00708"/>
    </source>
</evidence>
<dbReference type="FunFam" id="1.25.40.10:FF:000333">
    <property type="entry name" value="Pentatricopeptide repeat-containing protein"/>
    <property type="match status" value="1"/>
</dbReference>
<dbReference type="NCBIfam" id="TIGR00756">
    <property type="entry name" value="PPR"/>
    <property type="match status" value="4"/>
</dbReference>
<dbReference type="Pfam" id="PF01535">
    <property type="entry name" value="PPR"/>
    <property type="match status" value="4"/>
</dbReference>
<dbReference type="PANTHER" id="PTHR47926">
    <property type="entry name" value="PENTATRICOPEPTIDE REPEAT-CONTAINING PROTEIN"/>
    <property type="match status" value="1"/>
</dbReference>
<organism evidence="4 5">
    <name type="scientific">Turnera subulata</name>
    <dbReference type="NCBI Taxonomy" id="218843"/>
    <lineage>
        <taxon>Eukaryota</taxon>
        <taxon>Viridiplantae</taxon>
        <taxon>Streptophyta</taxon>
        <taxon>Embryophyta</taxon>
        <taxon>Tracheophyta</taxon>
        <taxon>Spermatophyta</taxon>
        <taxon>Magnoliopsida</taxon>
        <taxon>eudicotyledons</taxon>
        <taxon>Gunneridae</taxon>
        <taxon>Pentapetalae</taxon>
        <taxon>rosids</taxon>
        <taxon>fabids</taxon>
        <taxon>Malpighiales</taxon>
        <taxon>Passifloraceae</taxon>
        <taxon>Turnera</taxon>
    </lineage>
</organism>
<reference evidence="4" key="1">
    <citation type="submission" date="2022-02" db="EMBL/GenBank/DDBJ databases">
        <authorList>
            <person name="Henning P.M."/>
            <person name="McCubbin A.G."/>
            <person name="Shore J.S."/>
        </authorList>
    </citation>
    <scope>NUCLEOTIDE SEQUENCE</scope>
    <source>
        <strain evidence="4">F60SS</strain>
        <tissue evidence="4">Leaves</tissue>
    </source>
</reference>
<feature type="repeat" description="PPR" evidence="3">
    <location>
        <begin position="295"/>
        <end position="329"/>
    </location>
</feature>
<proteinExistence type="inferred from homology"/>
<dbReference type="GO" id="GO:0003723">
    <property type="term" value="F:RNA binding"/>
    <property type="evidence" value="ECO:0007669"/>
    <property type="project" value="InterPro"/>
</dbReference>
<dbReference type="InterPro" id="IPR011990">
    <property type="entry name" value="TPR-like_helical_dom_sf"/>
</dbReference>
<dbReference type="PANTHER" id="PTHR47926:SF436">
    <property type="entry name" value="PENTATRICOPEPTIDE REPEAT-CONTAINING PROTEIN ELI1, CHLOROPLASTIC-LIKE ISOFORM X2"/>
    <property type="match status" value="1"/>
</dbReference>
<dbReference type="Pfam" id="PF12854">
    <property type="entry name" value="PPR_1"/>
    <property type="match status" value="2"/>
</dbReference>
<dbReference type="Proteomes" id="UP001141552">
    <property type="component" value="Unassembled WGS sequence"/>
</dbReference>
<evidence type="ECO:0000313" key="4">
    <source>
        <dbReference type="EMBL" id="KAJ4825494.1"/>
    </source>
</evidence>
<dbReference type="Pfam" id="PF20431">
    <property type="entry name" value="E_motif"/>
    <property type="match status" value="1"/>
</dbReference>
<dbReference type="FunFam" id="1.25.40.10:FF:000184">
    <property type="entry name" value="Pentatricopeptide repeat-containing protein, chloroplastic"/>
    <property type="match status" value="1"/>
</dbReference>
<comment type="caution">
    <text evidence="4">The sequence shown here is derived from an EMBL/GenBank/DDBJ whole genome shotgun (WGS) entry which is preliminary data.</text>
</comment>
<dbReference type="EMBL" id="JAKUCV010006889">
    <property type="protein sequence ID" value="KAJ4825494.1"/>
    <property type="molecule type" value="Genomic_DNA"/>
</dbReference>
<reference evidence="4" key="2">
    <citation type="journal article" date="2023" name="Plants (Basel)">
        <title>Annotation of the Turnera subulata (Passifloraceae) Draft Genome Reveals the S-Locus Evolved after the Divergence of Turneroideae from Passifloroideae in a Stepwise Manner.</title>
        <authorList>
            <person name="Henning P.M."/>
            <person name="Roalson E.H."/>
            <person name="Mir W."/>
            <person name="McCubbin A.G."/>
            <person name="Shore J.S."/>
        </authorList>
    </citation>
    <scope>NUCLEOTIDE SEQUENCE</scope>
    <source>
        <strain evidence="4">F60SS</strain>
    </source>
</reference>
<dbReference type="FunFam" id="1.25.40.10:FF:000470">
    <property type="entry name" value="Pentatricopeptide repeat-containing protein At5g66520"/>
    <property type="match status" value="1"/>
</dbReference>
<sequence>MVTTLCGSLITPSPSSSSAAISKFISDQPYLSMLHNKCSCMKDLHKIHAQLIKTGLARDPIACSRVLAFCTSRAGDINYAYLVFTQIQNPNLFVWNTIIRGFSKSSVPQQAIHLFIRMLFTSPSPPQTLTYPSVFKAYAQLGLARQGSQLHARVIKLGLEDDNFIRNTILYMYSSCGFLSEAWRVFDATLELDVVGWNTMIMGLAKCGEVDESRRLFEEMSCNRNTVSWNSMISGYARNGRFVEALELFRKMQQQKIEPSEFTMVSLLNACACLGAIRQGEWLHDYIVRKNLVMNSIVVTAIIDMYSKCGSIDNALQVFKTATNRGLSCWNSMILGLAMNGRVNEATQVFSTLECSSSLRPDCVSFIGVLMACSHGGLVDKAKEYFLLMTETYGIKPSIKHYGCLVDALGRAGLLEEAEELIRSMPVDADAAIWGSLISSCRKHGNIEMAKRAALHLVDLDPGESSGFVVMSNMYAASSRFEEAIHQRMSMKQKQIEKEPGCSLVEVNGEVHEFIAGGRLHQKAKEIYHLLENLGMASRGMG</sequence>
<dbReference type="GO" id="GO:0009451">
    <property type="term" value="P:RNA modification"/>
    <property type="evidence" value="ECO:0007669"/>
    <property type="project" value="InterPro"/>
</dbReference>
<dbReference type="AlphaFoldDB" id="A0A9Q0J223"/>
<dbReference type="PROSITE" id="PS51375">
    <property type="entry name" value="PPR"/>
    <property type="match status" value="4"/>
</dbReference>
<feature type="repeat" description="PPR" evidence="3">
    <location>
        <begin position="193"/>
        <end position="223"/>
    </location>
</feature>
<evidence type="ECO:0000256" key="1">
    <source>
        <dbReference type="ARBA" id="ARBA00006643"/>
    </source>
</evidence>
<dbReference type="InterPro" id="IPR046848">
    <property type="entry name" value="E_motif"/>
</dbReference>
<dbReference type="OrthoDB" id="1882346at2759"/>
<evidence type="ECO:0000256" key="2">
    <source>
        <dbReference type="ARBA" id="ARBA00022737"/>
    </source>
</evidence>
<accession>A0A9Q0J223</accession>
<evidence type="ECO:0000313" key="5">
    <source>
        <dbReference type="Proteomes" id="UP001141552"/>
    </source>
</evidence>